<evidence type="ECO:0000313" key="1">
    <source>
        <dbReference type="EnsemblPlants" id="MELO3C035259.2.1"/>
    </source>
</evidence>
<dbReference type="AlphaFoldDB" id="A0A9I9EL63"/>
<dbReference type="Gramene" id="MELO3C035259.2.1">
    <property type="protein sequence ID" value="MELO3C035259.2.1"/>
    <property type="gene ID" value="MELO3C035259.2"/>
</dbReference>
<proteinExistence type="predicted"/>
<protein>
    <submittedName>
        <fullName evidence="1">Uncharacterized protein</fullName>
    </submittedName>
</protein>
<sequence length="61" mass="6724">MFYLNRFAHNLLTGPTCKPASLEHITFNHMLDFGPMAQALAPLATHPMSTPRPLGYIVALS</sequence>
<accession>A0A9I9EL63</accession>
<name>A0A9I9EL63_CUCME</name>
<dbReference type="EnsemblPlants" id="MELO3C035259.2.1">
    <property type="protein sequence ID" value="MELO3C035259.2.1"/>
    <property type="gene ID" value="MELO3C035259.2"/>
</dbReference>
<reference evidence="1" key="1">
    <citation type="submission" date="2023-03" db="UniProtKB">
        <authorList>
            <consortium name="EnsemblPlants"/>
        </authorList>
    </citation>
    <scope>IDENTIFICATION</scope>
</reference>
<organism evidence="1">
    <name type="scientific">Cucumis melo</name>
    <name type="common">Muskmelon</name>
    <dbReference type="NCBI Taxonomy" id="3656"/>
    <lineage>
        <taxon>Eukaryota</taxon>
        <taxon>Viridiplantae</taxon>
        <taxon>Streptophyta</taxon>
        <taxon>Embryophyta</taxon>
        <taxon>Tracheophyta</taxon>
        <taxon>Spermatophyta</taxon>
        <taxon>Magnoliopsida</taxon>
        <taxon>eudicotyledons</taxon>
        <taxon>Gunneridae</taxon>
        <taxon>Pentapetalae</taxon>
        <taxon>rosids</taxon>
        <taxon>fabids</taxon>
        <taxon>Cucurbitales</taxon>
        <taxon>Cucurbitaceae</taxon>
        <taxon>Benincaseae</taxon>
        <taxon>Cucumis</taxon>
    </lineage>
</organism>